<dbReference type="HOGENOM" id="CLU_2384322_0_0_5"/>
<organism evidence="1 2">
    <name type="scientific">Roseobacter litoralis (strain ATCC 49566 / DSM 6996 / JCM 21268 / NBRC 15278 / OCh 149)</name>
    <dbReference type="NCBI Taxonomy" id="391595"/>
    <lineage>
        <taxon>Bacteria</taxon>
        <taxon>Pseudomonadati</taxon>
        <taxon>Pseudomonadota</taxon>
        <taxon>Alphaproteobacteria</taxon>
        <taxon>Rhodobacterales</taxon>
        <taxon>Roseobacteraceae</taxon>
        <taxon>Roseobacter</taxon>
    </lineage>
</organism>
<sequence length="94" mass="10268">MAISACLLVCHDWRKINLALIVLKKVSTAALKLLYLSNGDLSRFGHAGLAVDLLDDLAFQATNDLAFTLPILYAFLDMGERWRVASHPDVGVAV</sequence>
<accession>F7ZBJ5</accession>
<dbReference type="Proteomes" id="UP000001353">
    <property type="component" value="Chromosome"/>
</dbReference>
<dbReference type="AlphaFoldDB" id="F7ZBJ5"/>
<gene>
    <name evidence="1" type="ordered locus">RLO149_c036520</name>
</gene>
<evidence type="ECO:0000313" key="1">
    <source>
        <dbReference type="EMBL" id="AEI95577.1"/>
    </source>
</evidence>
<reference evidence="1 2" key="1">
    <citation type="journal article" date="2011" name="BMC Genomics">
        <title>Comparative genome analysis and genome-guided physiological analysis of Roseobacter litoralis.</title>
        <authorList>
            <person name="Kalhoefer D."/>
            <person name="Thole S."/>
            <person name="Voget S."/>
            <person name="Lehmann R."/>
            <person name="Liesegang H."/>
            <person name="Wollher A."/>
            <person name="Daniel R."/>
            <person name="Simon M."/>
            <person name="Brinkhoff T."/>
        </authorList>
    </citation>
    <scope>NUCLEOTIDE SEQUENCE [LARGE SCALE GENOMIC DNA]</scope>
    <source>
        <strain evidence="2">ATCC 49566 / DSM 6996 / JCM 21268 / NBRC 15278 / OCh 149</strain>
    </source>
</reference>
<evidence type="ECO:0000313" key="2">
    <source>
        <dbReference type="Proteomes" id="UP000001353"/>
    </source>
</evidence>
<proteinExistence type="predicted"/>
<dbReference type="KEGG" id="rli:RLO149_c036520"/>
<dbReference type="EMBL" id="CP002623">
    <property type="protein sequence ID" value="AEI95577.1"/>
    <property type="molecule type" value="Genomic_DNA"/>
</dbReference>
<keyword evidence="2" id="KW-1185">Reference proteome</keyword>
<protein>
    <submittedName>
        <fullName evidence="1">Uncharacterized protein</fullName>
    </submittedName>
</protein>
<name>F7ZBJ5_ROSLO</name>